<sequence>MIGLLFVLSLFGAQLVRIQGLDAGGTAEAGQKLRVVNETLPALRGTITDATGTILASSIEKRDVIADPTAIPKYQKTVAKKLTVVGVDGAVADLAPLLGMDPATLKVKLTVKGQYSRVIDNISPLTWNEVAKLGIPGITSVRTSERTYPQATTAASLIGITNAGQDGVSGLEAYLNPTLRGTPGELKYEIGQDGIRLPMGFTKESAATNGHDVQLTIRNDLQWYAQNALAQKIKEVKAASGTVVVQSAKTGELLALASYPTFDPNDLSKGVGSWNNLAFSEVFEPGSTAKVVTAAAALEEGKVSPSTPMVVPYSLHRSDRTFSDSHAHPTEYLTFAGALAQSSNTGIILVSETLKAAVLEEYFRKFGFGAKSAVSFPGESSGLLAKSSDWSGSQRYTVAFGQGLSITAIQAAGVYQTIANGGVHIAPSLIKATQNASGTMVAAPAPEQNRVISKNTATQLSQMLEGVVGSEGTAPAAVIDGYRVAGKTGTAIYYDAKVGNYRGYTASFIGYAPAADPELVVSVIVQKPTSPYYGGLVAAPVFHDVMTYALSSLDIPPTPGDTTPPELTLKLTSPPDANDPAVLRDGRR</sequence>
<dbReference type="GO" id="GO:0051301">
    <property type="term" value="P:cell division"/>
    <property type="evidence" value="ECO:0007669"/>
    <property type="project" value="UniProtKB-KW"/>
</dbReference>
<dbReference type="EMBL" id="BAAAPN010000055">
    <property type="protein sequence ID" value="GAA1764569.1"/>
    <property type="molecule type" value="Genomic_DNA"/>
</dbReference>
<dbReference type="Gene3D" id="3.30.450.330">
    <property type="match status" value="1"/>
</dbReference>
<name>A0ABN2KS08_9MICO</name>
<dbReference type="Proteomes" id="UP001501475">
    <property type="component" value="Unassembled WGS sequence"/>
</dbReference>
<evidence type="ECO:0000313" key="7">
    <source>
        <dbReference type="EMBL" id="GAA1764569.1"/>
    </source>
</evidence>
<dbReference type="InterPro" id="IPR050515">
    <property type="entry name" value="Beta-lactam/transpept"/>
</dbReference>
<comment type="caution">
    <text evidence="7">The sequence shown here is derived from an EMBL/GenBank/DDBJ whole genome shotgun (WGS) entry which is preliminary data.</text>
</comment>
<keyword evidence="8" id="KW-1185">Reference proteome</keyword>
<organism evidence="7 8">
    <name type="scientific">Nostocoides vanveenii</name>
    <dbReference type="NCBI Taxonomy" id="330835"/>
    <lineage>
        <taxon>Bacteria</taxon>
        <taxon>Bacillati</taxon>
        <taxon>Actinomycetota</taxon>
        <taxon>Actinomycetes</taxon>
        <taxon>Micrococcales</taxon>
        <taxon>Intrasporangiaceae</taxon>
        <taxon>Nostocoides</taxon>
    </lineage>
</organism>
<feature type="domain" description="Penicillin-binding protein dimerisation" evidence="6">
    <location>
        <begin position="40"/>
        <end position="194"/>
    </location>
</feature>
<dbReference type="PANTHER" id="PTHR30627:SF1">
    <property type="entry name" value="PEPTIDOGLYCAN D,D-TRANSPEPTIDASE FTSI"/>
    <property type="match status" value="1"/>
</dbReference>
<evidence type="ECO:0000256" key="2">
    <source>
        <dbReference type="ARBA" id="ARBA00007171"/>
    </source>
</evidence>
<evidence type="ECO:0000259" key="6">
    <source>
        <dbReference type="Pfam" id="PF03717"/>
    </source>
</evidence>
<dbReference type="InterPro" id="IPR036138">
    <property type="entry name" value="PBP_dimer_sf"/>
</dbReference>
<proteinExistence type="inferred from homology"/>
<evidence type="ECO:0000256" key="1">
    <source>
        <dbReference type="ARBA" id="ARBA00004370"/>
    </source>
</evidence>
<dbReference type="Pfam" id="PF00905">
    <property type="entry name" value="Transpeptidase"/>
    <property type="match status" value="1"/>
</dbReference>
<dbReference type="InterPro" id="IPR001460">
    <property type="entry name" value="PCN-bd_Tpept"/>
</dbReference>
<keyword evidence="3" id="KW-0472">Membrane</keyword>
<dbReference type="Gene3D" id="3.90.1310.10">
    <property type="entry name" value="Penicillin-binding protein 2a (Domain 2)"/>
    <property type="match status" value="1"/>
</dbReference>
<dbReference type="SUPFAM" id="SSF56519">
    <property type="entry name" value="Penicillin binding protein dimerisation domain"/>
    <property type="match status" value="1"/>
</dbReference>
<evidence type="ECO:0000256" key="4">
    <source>
        <dbReference type="SAM" id="MobiDB-lite"/>
    </source>
</evidence>
<keyword evidence="7" id="KW-0131">Cell cycle</keyword>
<evidence type="ECO:0000259" key="5">
    <source>
        <dbReference type="Pfam" id="PF00905"/>
    </source>
</evidence>
<keyword evidence="7" id="KW-0132">Cell division</keyword>
<dbReference type="InterPro" id="IPR005311">
    <property type="entry name" value="PBP_dimer"/>
</dbReference>
<evidence type="ECO:0000256" key="3">
    <source>
        <dbReference type="ARBA" id="ARBA00023136"/>
    </source>
</evidence>
<feature type="region of interest" description="Disordered" evidence="4">
    <location>
        <begin position="556"/>
        <end position="588"/>
    </location>
</feature>
<dbReference type="InterPro" id="IPR012338">
    <property type="entry name" value="Beta-lactam/transpept-like"/>
</dbReference>
<comment type="subcellular location">
    <subcellularLocation>
        <location evidence="1">Membrane</location>
    </subcellularLocation>
</comment>
<dbReference type="PANTHER" id="PTHR30627">
    <property type="entry name" value="PEPTIDOGLYCAN D,D-TRANSPEPTIDASE"/>
    <property type="match status" value="1"/>
</dbReference>
<dbReference type="SUPFAM" id="SSF56601">
    <property type="entry name" value="beta-lactamase/transpeptidase-like"/>
    <property type="match status" value="1"/>
</dbReference>
<dbReference type="Gene3D" id="3.40.710.10">
    <property type="entry name" value="DD-peptidase/beta-lactamase superfamily"/>
    <property type="match status" value="1"/>
</dbReference>
<feature type="domain" description="Penicillin-binding protein transpeptidase" evidence="5">
    <location>
        <begin position="241"/>
        <end position="546"/>
    </location>
</feature>
<gene>
    <name evidence="7" type="primary">ftsI</name>
    <name evidence="7" type="ORF">GCM10009810_24500</name>
</gene>
<evidence type="ECO:0000313" key="8">
    <source>
        <dbReference type="Proteomes" id="UP001501475"/>
    </source>
</evidence>
<accession>A0ABN2KS08</accession>
<reference evidence="7 8" key="1">
    <citation type="journal article" date="2019" name="Int. J. Syst. Evol. Microbiol.">
        <title>The Global Catalogue of Microorganisms (GCM) 10K type strain sequencing project: providing services to taxonomists for standard genome sequencing and annotation.</title>
        <authorList>
            <consortium name="The Broad Institute Genomics Platform"/>
            <consortium name="The Broad Institute Genome Sequencing Center for Infectious Disease"/>
            <person name="Wu L."/>
            <person name="Ma J."/>
        </authorList>
    </citation>
    <scope>NUCLEOTIDE SEQUENCE [LARGE SCALE GENOMIC DNA]</scope>
    <source>
        <strain evidence="7 8">JCM 15591</strain>
    </source>
</reference>
<protein>
    <submittedName>
        <fullName evidence="7">Cell division protein FtsI</fullName>
    </submittedName>
</protein>
<dbReference type="Pfam" id="PF03717">
    <property type="entry name" value="PBP_dimer"/>
    <property type="match status" value="1"/>
</dbReference>
<comment type="similarity">
    <text evidence="2">Belongs to the transpeptidase family.</text>
</comment>